<dbReference type="AlphaFoldDB" id="A0AAE0TDD4"/>
<accession>A0AAE0TDD4</accession>
<dbReference type="PANTHER" id="PTHR24020:SF20">
    <property type="entry name" value="PH DOMAIN-CONTAINING PROTEIN"/>
    <property type="match status" value="1"/>
</dbReference>
<dbReference type="InterPro" id="IPR050525">
    <property type="entry name" value="ECM_Assembly_Org"/>
</dbReference>
<protein>
    <recommendedName>
        <fullName evidence="2">VWFA domain-containing protein</fullName>
    </recommendedName>
</protein>
<dbReference type="InterPro" id="IPR036465">
    <property type="entry name" value="vWFA_dom_sf"/>
</dbReference>
<reference evidence="3" key="3">
    <citation type="submission" date="2023-05" db="EMBL/GenBank/DDBJ databases">
        <authorList>
            <person name="Smith C.H."/>
        </authorList>
    </citation>
    <scope>NUCLEOTIDE SEQUENCE</scope>
    <source>
        <strain evidence="3">CHS0354</strain>
        <tissue evidence="3">Mantle</tissue>
    </source>
</reference>
<comment type="caution">
    <text evidence="3">The sequence shown here is derived from an EMBL/GenBank/DDBJ whole genome shotgun (WGS) entry which is preliminary data.</text>
</comment>
<organism evidence="3 4">
    <name type="scientific">Potamilus streckersoni</name>
    <dbReference type="NCBI Taxonomy" id="2493646"/>
    <lineage>
        <taxon>Eukaryota</taxon>
        <taxon>Metazoa</taxon>
        <taxon>Spiralia</taxon>
        <taxon>Lophotrochozoa</taxon>
        <taxon>Mollusca</taxon>
        <taxon>Bivalvia</taxon>
        <taxon>Autobranchia</taxon>
        <taxon>Heteroconchia</taxon>
        <taxon>Palaeoheterodonta</taxon>
        <taxon>Unionida</taxon>
        <taxon>Unionoidea</taxon>
        <taxon>Unionidae</taxon>
        <taxon>Ambleminae</taxon>
        <taxon>Lampsilini</taxon>
        <taxon>Potamilus</taxon>
    </lineage>
</organism>
<feature type="domain" description="VWFA" evidence="2">
    <location>
        <begin position="351"/>
        <end position="430"/>
    </location>
</feature>
<dbReference type="Gene3D" id="3.40.50.410">
    <property type="entry name" value="von Willebrand factor, type A domain"/>
    <property type="match status" value="2"/>
</dbReference>
<evidence type="ECO:0000259" key="2">
    <source>
        <dbReference type="PROSITE" id="PS50234"/>
    </source>
</evidence>
<dbReference type="SMART" id="SM00327">
    <property type="entry name" value="VWA"/>
    <property type="match status" value="2"/>
</dbReference>
<dbReference type="EMBL" id="JAEAOA010001995">
    <property type="protein sequence ID" value="KAK3608156.1"/>
    <property type="molecule type" value="Genomic_DNA"/>
</dbReference>
<feature type="chain" id="PRO_5042129507" description="VWFA domain-containing protein" evidence="1">
    <location>
        <begin position="24"/>
        <end position="438"/>
    </location>
</feature>
<evidence type="ECO:0000256" key="1">
    <source>
        <dbReference type="SAM" id="SignalP"/>
    </source>
</evidence>
<keyword evidence="4" id="KW-1185">Reference proteome</keyword>
<dbReference type="PROSITE" id="PS50234">
    <property type="entry name" value="VWFA"/>
    <property type="match status" value="2"/>
</dbReference>
<feature type="signal peptide" evidence="1">
    <location>
        <begin position="1"/>
        <end position="23"/>
    </location>
</feature>
<sequence>MDILNALCFLFLTTIQTLHGSRGAKIGNLRLSPVNADFNWIEPGSDIIEEKPSGVPAGCGGKPVDVYIAIDTSEGVGNNLVNAQLDFTRNIINVFDFNNDIARVSLVAYGSDATTIVRLGAYKDRTSFEKAMSEIHTMGGQRSIGNLLNYIRTHGFMPPYSRRSTAHIVIVMTVGNSDDAEYAITEATLLKRTGAYIYGIKVTREVENDLLTKVTSNPTVKFLYDMDGYQIADSLTSLLSVRPCEGLRNPELPLQYICQAKRETDVIFAVDHVSLGAKTSQQIFDFIRAITGSMYAENGLIQVGLAKNRNPNFDGIDRSLETISDFKSHVTDIAFPLFDSVLARARKMFYGGRKGSQKTLVLFVDASVDIDKTALMESSRNKALKIETYVIAVGEKLDETSLSILASGPDRDHIITLKDFQQLMEFEKTILKTICRGW</sequence>
<dbReference type="Proteomes" id="UP001195483">
    <property type="component" value="Unassembled WGS sequence"/>
</dbReference>
<reference evidence="3" key="1">
    <citation type="journal article" date="2021" name="Genome Biol. Evol.">
        <title>A High-Quality Reference Genome for a Parasitic Bivalve with Doubly Uniparental Inheritance (Bivalvia: Unionida).</title>
        <authorList>
            <person name="Smith C.H."/>
        </authorList>
    </citation>
    <scope>NUCLEOTIDE SEQUENCE</scope>
    <source>
        <strain evidence="3">CHS0354</strain>
    </source>
</reference>
<dbReference type="InterPro" id="IPR002035">
    <property type="entry name" value="VWF_A"/>
</dbReference>
<dbReference type="Pfam" id="PF00092">
    <property type="entry name" value="VWA"/>
    <property type="match status" value="2"/>
</dbReference>
<reference evidence="3" key="2">
    <citation type="journal article" date="2021" name="Genome Biol. Evol.">
        <title>Developing a high-quality reference genome for a parasitic bivalve with doubly uniparental inheritance (Bivalvia: Unionida).</title>
        <authorList>
            <person name="Smith C.H."/>
        </authorList>
    </citation>
    <scope>NUCLEOTIDE SEQUENCE</scope>
    <source>
        <strain evidence="3">CHS0354</strain>
        <tissue evidence="3">Mantle</tissue>
    </source>
</reference>
<evidence type="ECO:0000313" key="3">
    <source>
        <dbReference type="EMBL" id="KAK3608156.1"/>
    </source>
</evidence>
<evidence type="ECO:0000313" key="4">
    <source>
        <dbReference type="Proteomes" id="UP001195483"/>
    </source>
</evidence>
<dbReference type="CDD" id="cd01450">
    <property type="entry name" value="vWFA_subfamily_ECM"/>
    <property type="match status" value="1"/>
</dbReference>
<dbReference type="SUPFAM" id="SSF53300">
    <property type="entry name" value="vWA-like"/>
    <property type="match status" value="2"/>
</dbReference>
<dbReference type="PANTHER" id="PTHR24020">
    <property type="entry name" value="COLLAGEN ALPHA"/>
    <property type="match status" value="1"/>
</dbReference>
<name>A0AAE0TDD4_9BIVA</name>
<feature type="domain" description="VWFA" evidence="2">
    <location>
        <begin position="65"/>
        <end position="239"/>
    </location>
</feature>
<gene>
    <name evidence="3" type="ORF">CHS0354_034115</name>
</gene>
<proteinExistence type="predicted"/>
<keyword evidence="1" id="KW-0732">Signal</keyword>